<dbReference type="GeneID" id="35869014"/>
<comment type="caution">
    <text evidence="1">The sequence shown here is derived from an EMBL/GenBank/DDBJ whole genome shotgun (WGS) entry which is preliminary data.</text>
</comment>
<evidence type="ECO:0000313" key="2">
    <source>
        <dbReference type="Proteomes" id="UP000242263"/>
    </source>
</evidence>
<dbReference type="AlphaFoldDB" id="A0A2I1J7G9"/>
<proteinExistence type="predicted"/>
<gene>
    <name evidence="1" type="ORF">CYJ32_00320</name>
</gene>
<dbReference type="Proteomes" id="UP000242263">
    <property type="component" value="Unassembled WGS sequence"/>
</dbReference>
<protein>
    <submittedName>
        <fullName evidence="1">Uncharacterized protein</fullName>
    </submittedName>
</protein>
<name>A0A2I1J7G9_9BIFI</name>
<accession>A0A2I1J7G9</accession>
<dbReference type="EMBL" id="PKGU01000001">
    <property type="protein sequence ID" value="PKZ15930.1"/>
    <property type="molecule type" value="Genomic_DNA"/>
</dbReference>
<dbReference type="RefSeq" id="WP_021618281.1">
    <property type="nucleotide sequence ID" value="NZ_CAMYCS010000001.1"/>
</dbReference>
<sequence length="133" mass="15293">MVAHSKICDVSVIPDFADDAVLVRTLIEYAQQHAQARLVLFAASEEYVHRILSVRDELSQYYIIPYAQKDLGLRISDKPQFYAMCEQYNLPYPRTTVVTLLMILCAISLPNRRPCMELRSLYGSTVGRDYLIM</sequence>
<organism evidence="1 2">
    <name type="scientific">Alloscardovia omnicolens</name>
    <dbReference type="NCBI Taxonomy" id="419015"/>
    <lineage>
        <taxon>Bacteria</taxon>
        <taxon>Bacillati</taxon>
        <taxon>Actinomycetota</taxon>
        <taxon>Actinomycetes</taxon>
        <taxon>Bifidobacteriales</taxon>
        <taxon>Bifidobacteriaceae</taxon>
        <taxon>Alloscardovia</taxon>
    </lineage>
</organism>
<evidence type="ECO:0000313" key="1">
    <source>
        <dbReference type="EMBL" id="PKZ15930.1"/>
    </source>
</evidence>
<reference evidence="1 2" key="1">
    <citation type="submission" date="2017-12" db="EMBL/GenBank/DDBJ databases">
        <title>Phylogenetic diversity of female urinary microbiome.</title>
        <authorList>
            <person name="Thomas-White K."/>
            <person name="Wolfe A.J."/>
        </authorList>
    </citation>
    <scope>NUCLEOTIDE SEQUENCE [LARGE SCALE GENOMIC DNA]</scope>
    <source>
        <strain evidence="1 2">UMB0064</strain>
    </source>
</reference>